<evidence type="ECO:0000256" key="2">
    <source>
        <dbReference type="ARBA" id="ARBA00010734"/>
    </source>
</evidence>
<dbReference type="GO" id="GO:0030515">
    <property type="term" value="F:snoRNA binding"/>
    <property type="evidence" value="ECO:0007669"/>
    <property type="project" value="InterPro"/>
</dbReference>
<reference evidence="7" key="1">
    <citation type="submission" date="2022-07" db="EMBL/GenBank/DDBJ databases">
        <title>Phylogenomic reconstructions and comparative analyses of Kickxellomycotina fungi.</title>
        <authorList>
            <person name="Reynolds N.K."/>
            <person name="Stajich J.E."/>
            <person name="Barry K."/>
            <person name="Grigoriev I.V."/>
            <person name="Crous P."/>
            <person name="Smith M.E."/>
        </authorList>
    </citation>
    <scope>NUCLEOTIDE SEQUENCE</scope>
    <source>
        <strain evidence="7">NRRL 1565</strain>
    </source>
</reference>
<comment type="caution">
    <text evidence="7">The sequence shown here is derived from an EMBL/GenBank/DDBJ whole genome shotgun (WGS) entry which is preliminary data.</text>
</comment>
<protein>
    <submittedName>
        <fullName evidence="7">U3 snoRNP protein</fullName>
    </submittedName>
</protein>
<dbReference type="Proteomes" id="UP001140094">
    <property type="component" value="Unassembled WGS sequence"/>
</dbReference>
<evidence type="ECO:0000256" key="1">
    <source>
        <dbReference type="ARBA" id="ARBA00004604"/>
    </source>
</evidence>
<dbReference type="GO" id="GO:0032040">
    <property type="term" value="C:small-subunit processome"/>
    <property type="evidence" value="ECO:0007669"/>
    <property type="project" value="TreeGrafter"/>
</dbReference>
<dbReference type="GO" id="GO:0034388">
    <property type="term" value="C:Pwp2p-containing subcomplex of 90S preribosome"/>
    <property type="evidence" value="ECO:0007669"/>
    <property type="project" value="TreeGrafter"/>
</dbReference>
<accession>A0A9W8I270</accession>
<evidence type="ECO:0000256" key="3">
    <source>
        <dbReference type="ARBA" id="ARBA00022552"/>
    </source>
</evidence>
<evidence type="ECO:0000313" key="8">
    <source>
        <dbReference type="Proteomes" id="UP001140094"/>
    </source>
</evidence>
<keyword evidence="5" id="KW-0539">Nucleus</keyword>
<evidence type="ECO:0000256" key="4">
    <source>
        <dbReference type="ARBA" id="ARBA00022737"/>
    </source>
</evidence>
<dbReference type="PANTHER" id="PTHR23271">
    <property type="entry name" value="HEPATOCELLULAR CARCINOMA-ASSOCIATED ANTIGEN 66"/>
    <property type="match status" value="1"/>
</dbReference>
<dbReference type="InterPro" id="IPR055347">
    <property type="entry name" value="UTP6_N"/>
</dbReference>
<name>A0A9W8I270_9FUNG</name>
<dbReference type="Gene3D" id="1.25.40.10">
    <property type="entry name" value="Tetratricopeptide repeat domain"/>
    <property type="match status" value="1"/>
</dbReference>
<dbReference type="InterPro" id="IPR011990">
    <property type="entry name" value="TPR-like_helical_dom_sf"/>
</dbReference>
<comment type="similarity">
    <text evidence="2">Belongs to the UTP6 family.</text>
</comment>
<dbReference type="AlphaFoldDB" id="A0A9W8I270"/>
<comment type="subcellular location">
    <subcellularLocation>
        <location evidence="1">Nucleus</location>
        <location evidence="1">Nucleolus</location>
    </subcellularLocation>
</comment>
<dbReference type="PANTHER" id="PTHR23271:SF1">
    <property type="entry name" value="U3 SMALL NUCLEOLAR RNA-ASSOCIATED PROTEIN 6 HOMOLOG"/>
    <property type="match status" value="1"/>
</dbReference>
<dbReference type="EMBL" id="JANBUO010000109">
    <property type="protein sequence ID" value="KAJ2807420.1"/>
    <property type="molecule type" value="Genomic_DNA"/>
</dbReference>
<dbReference type="InterPro" id="IPR003107">
    <property type="entry name" value="HAT"/>
</dbReference>
<dbReference type="GO" id="GO:0000462">
    <property type="term" value="P:maturation of SSU-rRNA from tricistronic rRNA transcript (SSU-rRNA, 5.8S rRNA, LSU-rRNA)"/>
    <property type="evidence" value="ECO:0007669"/>
    <property type="project" value="InterPro"/>
</dbReference>
<dbReference type="Pfam" id="PF08640">
    <property type="entry name" value="U3_assoc_6"/>
    <property type="match status" value="1"/>
</dbReference>
<keyword evidence="8" id="KW-1185">Reference proteome</keyword>
<keyword evidence="3" id="KW-0698">rRNA processing</keyword>
<evidence type="ECO:0000259" key="6">
    <source>
        <dbReference type="Pfam" id="PF08640"/>
    </source>
</evidence>
<dbReference type="OrthoDB" id="28112at2759"/>
<feature type="domain" description="U3 small nucleolar RNA-associated protein 6 N-terminal" evidence="6">
    <location>
        <begin position="9"/>
        <end position="94"/>
    </location>
</feature>
<gene>
    <name evidence="7" type="primary">UTP6</name>
    <name evidence="7" type="ORF">H4R20_001299</name>
</gene>
<dbReference type="SUPFAM" id="SSF48452">
    <property type="entry name" value="TPR-like"/>
    <property type="match status" value="2"/>
</dbReference>
<dbReference type="SMART" id="SM00386">
    <property type="entry name" value="HAT"/>
    <property type="match status" value="4"/>
</dbReference>
<organism evidence="7 8">
    <name type="scientific">Coemansia guatemalensis</name>
    <dbReference type="NCBI Taxonomy" id="2761395"/>
    <lineage>
        <taxon>Eukaryota</taxon>
        <taxon>Fungi</taxon>
        <taxon>Fungi incertae sedis</taxon>
        <taxon>Zoopagomycota</taxon>
        <taxon>Kickxellomycotina</taxon>
        <taxon>Kickxellomycetes</taxon>
        <taxon>Kickxellales</taxon>
        <taxon>Kickxellaceae</taxon>
        <taxon>Coemansia</taxon>
    </lineage>
</organism>
<evidence type="ECO:0000313" key="7">
    <source>
        <dbReference type="EMBL" id="KAJ2807420.1"/>
    </source>
</evidence>
<keyword evidence="4" id="KW-0677">Repeat</keyword>
<dbReference type="InterPro" id="IPR013949">
    <property type="entry name" value="Utp6"/>
</dbReference>
<sequence length="764" mass="86939">MAEVVQYHLEQMVDELEDLEQRGLFSKAELKTIVKKRTKYEYALRRRRVNRAAFLQYIEYEINVDALRRQRKQRLSGAKRREKTTLSDFSITQRVISIFERALVKHPEDSMLWLQYIEFIKARRRMVPDIGDEEESQGHSRLLSSVFARAITAHPYESQMWIKAAAHELDINANSSAARILLQRALRLIPDDQRLWIEYFRLEMLLVEKIKARRRVLGIDQSAVVAEPDTASVAENIETEASENSAFIDLPQLDEEENSKHNELQVDTVEERFAEQALARLDRKAATGTSNLSEDERAAMAQQTNAYLQGAVAQVVYEQAIKAIPASLEFRQELASVVAMFSDTERLRQVILTSIHSDFKEDAQARAYLCSAHLASVPTTSPELVDGLQSAVSNFKTTLEELDNPDMWTEYVRFLTQWRDACASMESLRAYFGALIDRAVAQIGEQKNARLNAELALICADNIQTRMKQQNAGDADAPEMRLLNWLADATQRFPTSADLWHRRLSLLLAANADSAASVPANVASDSRLDGLFTNQALAQVPASKKLWNLFLDWIEQRFSKGLVSADHVQSRYFGAFARTTQQRSVLALSTDESALPKLHELMAHLQIRYLDWAWGLPLKCKQLSAIGDISLMALADADVEEEESSSTPENSVEKRTGNVEALRQAYHNVSRHAFPTLLFYKRCLEREPDMKNKIMLHEMACRVDESDMKPWLAYLAFLNKIKELSQASTVYWRAAKAMGDSRQLEFETAYQNLLHKPTKAALTS</sequence>
<evidence type="ECO:0000256" key="5">
    <source>
        <dbReference type="ARBA" id="ARBA00023242"/>
    </source>
</evidence>
<proteinExistence type="inferred from homology"/>